<name>A0A0J1BEM4_RHOIS</name>
<feature type="chain" id="PRO_5005247976" description="Secreted protein" evidence="2">
    <location>
        <begin position="26"/>
        <end position="71"/>
    </location>
</feature>
<accession>A0A0J1BEM4</accession>
<evidence type="ECO:0000256" key="2">
    <source>
        <dbReference type="SAM" id="SignalP"/>
    </source>
</evidence>
<evidence type="ECO:0008006" key="5">
    <source>
        <dbReference type="Google" id="ProtNLM"/>
    </source>
</evidence>
<gene>
    <name evidence="3" type="ORF">RISK_002799</name>
</gene>
<proteinExistence type="predicted"/>
<dbReference type="PATRIC" id="fig|595434.4.peg.2669"/>
<reference evidence="3" key="1">
    <citation type="submission" date="2015-05" db="EMBL/GenBank/DDBJ databases">
        <title>Permanent draft genome of Rhodopirellula islandicus K833.</title>
        <authorList>
            <person name="Kizina J."/>
            <person name="Richter M."/>
            <person name="Glockner F.O."/>
            <person name="Harder J."/>
        </authorList>
    </citation>
    <scope>NUCLEOTIDE SEQUENCE [LARGE SCALE GENOMIC DNA]</scope>
    <source>
        <strain evidence="3">K833</strain>
    </source>
</reference>
<dbReference type="PROSITE" id="PS51257">
    <property type="entry name" value="PROKAR_LIPOPROTEIN"/>
    <property type="match status" value="1"/>
</dbReference>
<dbReference type="EMBL" id="LECT01000023">
    <property type="protein sequence ID" value="KLU05037.1"/>
    <property type="molecule type" value="Genomic_DNA"/>
</dbReference>
<evidence type="ECO:0000256" key="1">
    <source>
        <dbReference type="SAM" id="MobiDB-lite"/>
    </source>
</evidence>
<sequence length="71" mass="7930">MNRQFPEIYMAKNLNTALLLAFAFAIVSSVGCSNPDSVVVEETLTEAEQEQAYADYDNQISSESKDYESQN</sequence>
<feature type="signal peptide" evidence="2">
    <location>
        <begin position="1"/>
        <end position="25"/>
    </location>
</feature>
<feature type="region of interest" description="Disordered" evidence="1">
    <location>
        <begin position="50"/>
        <end position="71"/>
    </location>
</feature>
<dbReference type="Proteomes" id="UP000036367">
    <property type="component" value="Unassembled WGS sequence"/>
</dbReference>
<dbReference type="STRING" id="595434.RISK_002799"/>
<dbReference type="AlphaFoldDB" id="A0A0J1BEM4"/>
<comment type="caution">
    <text evidence="3">The sequence shown here is derived from an EMBL/GenBank/DDBJ whole genome shotgun (WGS) entry which is preliminary data.</text>
</comment>
<keyword evidence="4" id="KW-1185">Reference proteome</keyword>
<organism evidence="3 4">
    <name type="scientific">Rhodopirellula islandica</name>
    <dbReference type="NCBI Taxonomy" id="595434"/>
    <lineage>
        <taxon>Bacteria</taxon>
        <taxon>Pseudomonadati</taxon>
        <taxon>Planctomycetota</taxon>
        <taxon>Planctomycetia</taxon>
        <taxon>Pirellulales</taxon>
        <taxon>Pirellulaceae</taxon>
        <taxon>Rhodopirellula</taxon>
    </lineage>
</organism>
<evidence type="ECO:0000313" key="3">
    <source>
        <dbReference type="EMBL" id="KLU05037.1"/>
    </source>
</evidence>
<protein>
    <recommendedName>
        <fullName evidence="5">Secreted protein</fullName>
    </recommendedName>
</protein>
<evidence type="ECO:0000313" key="4">
    <source>
        <dbReference type="Proteomes" id="UP000036367"/>
    </source>
</evidence>
<keyword evidence="2" id="KW-0732">Signal</keyword>